<dbReference type="GO" id="GO:0003677">
    <property type="term" value="F:DNA binding"/>
    <property type="evidence" value="ECO:0007669"/>
    <property type="project" value="InterPro"/>
</dbReference>
<evidence type="ECO:0000313" key="9">
    <source>
        <dbReference type="Proteomes" id="UP000758155"/>
    </source>
</evidence>
<reference evidence="8" key="1">
    <citation type="submission" date="2019-04" db="EMBL/GenBank/DDBJ databases">
        <title>Sequencing of skin fungus with MAO and IRED activity.</title>
        <authorList>
            <person name="Marsaioli A.J."/>
            <person name="Bonatto J.M.C."/>
            <person name="Reis Junior O."/>
        </authorList>
    </citation>
    <scope>NUCLEOTIDE SEQUENCE</scope>
    <source>
        <strain evidence="8">28M1</strain>
    </source>
</reference>
<dbReference type="PROSITE" id="PS00463">
    <property type="entry name" value="ZN2_CY6_FUNGAL_1"/>
    <property type="match status" value="1"/>
</dbReference>
<dbReference type="PROSITE" id="PS50048">
    <property type="entry name" value="ZN2_CY6_FUNGAL_2"/>
    <property type="match status" value="1"/>
</dbReference>
<dbReference type="GO" id="GO:0005975">
    <property type="term" value="P:carbohydrate metabolic process"/>
    <property type="evidence" value="ECO:0007669"/>
    <property type="project" value="InterPro"/>
</dbReference>
<accession>A0A9P4WX78</accession>
<comment type="caution">
    <text evidence="8">The sequence shown here is derived from an EMBL/GenBank/DDBJ whole genome shotgun (WGS) entry which is preliminary data.</text>
</comment>
<name>A0A9P4WX78_9PLEO</name>
<dbReference type="Pfam" id="PF04082">
    <property type="entry name" value="Fungal_trans"/>
    <property type="match status" value="1"/>
</dbReference>
<dbReference type="PANTHER" id="PTHR47338">
    <property type="entry name" value="ZN(II)2CYS6 TRANSCRIPTION FACTOR (EUROFUNG)-RELATED"/>
    <property type="match status" value="1"/>
</dbReference>
<feature type="region of interest" description="Disordered" evidence="6">
    <location>
        <begin position="683"/>
        <end position="747"/>
    </location>
</feature>
<evidence type="ECO:0000256" key="4">
    <source>
        <dbReference type="ARBA" id="ARBA00023163"/>
    </source>
</evidence>
<dbReference type="GO" id="GO:0000981">
    <property type="term" value="F:DNA-binding transcription factor activity, RNA polymerase II-specific"/>
    <property type="evidence" value="ECO:0007669"/>
    <property type="project" value="InterPro"/>
</dbReference>
<dbReference type="CDD" id="cd12148">
    <property type="entry name" value="fungal_TF_MHR"/>
    <property type="match status" value="1"/>
</dbReference>
<evidence type="ECO:0000256" key="2">
    <source>
        <dbReference type="ARBA" id="ARBA00022723"/>
    </source>
</evidence>
<evidence type="ECO:0000256" key="5">
    <source>
        <dbReference type="ARBA" id="ARBA00023242"/>
    </source>
</evidence>
<feature type="region of interest" description="Disordered" evidence="6">
    <location>
        <begin position="410"/>
        <end position="431"/>
    </location>
</feature>
<dbReference type="InterPro" id="IPR036864">
    <property type="entry name" value="Zn2-C6_fun-type_DNA-bd_sf"/>
</dbReference>
<proteinExistence type="predicted"/>
<dbReference type="GO" id="GO:0006351">
    <property type="term" value="P:DNA-templated transcription"/>
    <property type="evidence" value="ECO:0007669"/>
    <property type="project" value="InterPro"/>
</dbReference>
<dbReference type="SMART" id="SM00066">
    <property type="entry name" value="GAL4"/>
    <property type="match status" value="1"/>
</dbReference>
<dbReference type="Gene3D" id="1.50.10.10">
    <property type="match status" value="1"/>
</dbReference>
<protein>
    <recommendedName>
        <fullName evidence="7">Zn(2)-C6 fungal-type domain-containing protein</fullName>
    </recommendedName>
</protein>
<dbReference type="OrthoDB" id="3534988at2759"/>
<dbReference type="InterPro" id="IPR007219">
    <property type="entry name" value="XnlR_reg_dom"/>
</dbReference>
<feature type="region of interest" description="Disordered" evidence="6">
    <location>
        <begin position="1"/>
        <end position="25"/>
    </location>
</feature>
<dbReference type="InterPro" id="IPR008928">
    <property type="entry name" value="6-hairpin_glycosidase_sf"/>
</dbReference>
<dbReference type="Proteomes" id="UP000758155">
    <property type="component" value="Unassembled WGS sequence"/>
</dbReference>
<feature type="compositionally biased region" description="Polar residues" evidence="6">
    <location>
        <begin position="1"/>
        <end position="10"/>
    </location>
</feature>
<dbReference type="SMART" id="SM00906">
    <property type="entry name" value="Fungal_trans"/>
    <property type="match status" value="1"/>
</dbReference>
<evidence type="ECO:0000256" key="6">
    <source>
        <dbReference type="SAM" id="MobiDB-lite"/>
    </source>
</evidence>
<dbReference type="InterPro" id="IPR001138">
    <property type="entry name" value="Zn2Cys6_DnaBD"/>
</dbReference>
<evidence type="ECO:0000259" key="7">
    <source>
        <dbReference type="PROSITE" id="PS50048"/>
    </source>
</evidence>
<comment type="subcellular location">
    <subcellularLocation>
        <location evidence="1">Nucleus</location>
    </subcellularLocation>
</comment>
<keyword evidence="3" id="KW-0805">Transcription regulation</keyword>
<evidence type="ECO:0000256" key="3">
    <source>
        <dbReference type="ARBA" id="ARBA00023015"/>
    </source>
</evidence>
<dbReference type="Gene3D" id="4.10.240.10">
    <property type="entry name" value="Zn(2)-C6 fungal-type DNA-binding domain"/>
    <property type="match status" value="1"/>
</dbReference>
<dbReference type="CDD" id="cd00067">
    <property type="entry name" value="GAL4"/>
    <property type="match status" value="1"/>
</dbReference>
<evidence type="ECO:0000256" key="1">
    <source>
        <dbReference type="ARBA" id="ARBA00004123"/>
    </source>
</evidence>
<keyword evidence="9" id="KW-1185">Reference proteome</keyword>
<dbReference type="GO" id="GO:0005634">
    <property type="term" value="C:nucleus"/>
    <property type="evidence" value="ECO:0007669"/>
    <property type="project" value="UniProtKB-SubCell"/>
</dbReference>
<organism evidence="8 9">
    <name type="scientific">Didymella heteroderae</name>
    <dbReference type="NCBI Taxonomy" id="1769908"/>
    <lineage>
        <taxon>Eukaryota</taxon>
        <taxon>Fungi</taxon>
        <taxon>Dikarya</taxon>
        <taxon>Ascomycota</taxon>
        <taxon>Pezizomycotina</taxon>
        <taxon>Dothideomycetes</taxon>
        <taxon>Pleosporomycetidae</taxon>
        <taxon>Pleosporales</taxon>
        <taxon>Pleosporineae</taxon>
        <taxon>Didymellaceae</taxon>
        <taxon>Didymella</taxon>
    </lineage>
</organism>
<dbReference type="GO" id="GO:0003824">
    <property type="term" value="F:catalytic activity"/>
    <property type="evidence" value="ECO:0007669"/>
    <property type="project" value="UniProtKB-ARBA"/>
</dbReference>
<feature type="compositionally biased region" description="Polar residues" evidence="6">
    <location>
        <begin position="732"/>
        <end position="746"/>
    </location>
</feature>
<evidence type="ECO:0000313" key="8">
    <source>
        <dbReference type="EMBL" id="KAF3044368.1"/>
    </source>
</evidence>
<dbReference type="EMBL" id="SWKV01000009">
    <property type="protein sequence ID" value="KAF3044368.1"/>
    <property type="molecule type" value="Genomic_DNA"/>
</dbReference>
<dbReference type="PANTHER" id="PTHR47338:SF23">
    <property type="entry name" value="ZN(II)2CYS6 TRANSCRIPTION FACTOR (EUROFUNG)"/>
    <property type="match status" value="1"/>
</dbReference>
<dbReference type="SUPFAM" id="SSF57701">
    <property type="entry name" value="Zn2/Cys6 DNA-binding domain"/>
    <property type="match status" value="1"/>
</dbReference>
<dbReference type="SUPFAM" id="SSF48208">
    <property type="entry name" value="Six-hairpin glycosidases"/>
    <property type="match status" value="1"/>
</dbReference>
<keyword evidence="4" id="KW-0804">Transcription</keyword>
<dbReference type="GO" id="GO:0008270">
    <property type="term" value="F:zinc ion binding"/>
    <property type="evidence" value="ECO:0007669"/>
    <property type="project" value="InterPro"/>
</dbReference>
<keyword evidence="5" id="KW-0539">Nucleus</keyword>
<feature type="compositionally biased region" description="Polar residues" evidence="6">
    <location>
        <begin position="420"/>
        <end position="431"/>
    </location>
</feature>
<sequence length="1541" mass="173187">MSVGWTNFSVGNGRHAGEDDGPSVVGEDQPACASCKKRKLRCSREIPVCSHCLRLSTECVYNPKQKPGLKPGAVEALTRRVAFLEQILLDEAGNVRSRYKDETEQQDNGDLQGHVLRVAAEATTQSNPPAGVTSVALEQAPVATYATESARPVNTLKRKHEEPETERWFFATEELDLAQHLPPQGVLLRVVEYFTTSFHHWIPYLHKKRLHDKVSEGVCSNGLLLVLHALVAVALRHMDPNILFMDYDEIQRQSGVSRIIVETHAIRSVSIESLQALIFIVFDYLNDGKNHRAWPLVGSLTRTITYLQLTSEPSSASQSSLLMRPVRLIQPSHDWTELEERRRLFWIIFMLDRFCSVTTGWDTSLTSDDVHRRLPADGGYFTREEPVTTPFFGIWNKAVARIGRSLASVPAPYSEEDPTTEQPQGASPNSANGFIDASKLGAFAYCVEATESLSQVTTFFLQQRINAQDKEHAVSWLTRFKELDLRLVQWKLFLPHRWKDSNISEDRTVVNMDPNLTLAHITHNTSMILLHHPIAFPAKSWNDYVALPKECSAQTCELAAIETSNIVSKFLTFSPIPFVNVQFAFCAFVAAKALLFESRGPPRPEFGRLVNDLWEMSKRWDHNLSDTSSRQVNQAGIYAQHLERLREACAQDAQYRFDFYDHTCQPLEPQQYVSPLNVMTPLQRSGSFSQDRPPLGHVRRRSLGSVHTALSPRRKTSHNSTAVGETPPFDHAQQQSTRPPNINAVSPSGLASVAATLHPNAAHSGNGRSIYQLGHGMPANTHFNGMPGATNNQQALQDQSLLSLSDTFMDAQFLDMDRVITFEEANFFLPGDAYRWQLTNLLHRKSVVSHFNIVRTSLIDNETTPLQVGNGNFAFNVDNTGLQTFLPFNTLSSWAWHNDSLPTNGSELPSDYRGLPRETYNREVFYDIPDPNLKHATQWRIGNPNRLNLGRIGLRYNGFTLSKSDITNPRQVLDLWSGVITSTFKIGRKAVTVVTQGDFDSDAVAISIESDLIQSGDLNVELDFPYPPIHSTQYKYEVFAGVYDFPSNHTTTLVEDGMGYTSAHIQHGLQETSYFVNLKWPEKTPLKVYRKEPPNSTSITAHRYTLSPVSNTTSLTFTAHFSPESRVPSFPAKIQDKSAREWANYWRNGGFVDLTGSKNPNATELQRRIIKSQYHVRVNSAANGQPPQESGLMNNGWYGKFHMEMVIWHLAHWSTWGKQQYFDRVFPEVYERLLPSSLARAKSMGWEGARWPKMTDLETGVNSPGDINALLMWHQPHPFYLANLAYQAQPTRETLQRWDSVLTATADYMASYPAINNITGKYDLGPPAYGVTENTPPNSTRNLAYELAYWRYGLDTAVDWKRKLRQAVPAKWAHVAENLATPPIVDGLYAVYEGLNNSWWNDTKLTDDPRSLIMLQGMLPDTPAVDTEVALRTANKVWDIWGDARIRGWGRPVLAINSARIGNPERAIYHLTAYDYWKFDDAGFAIRGGDGGTPPPFMPGNAGFLLAVAYCAAGWQGSEDAPGFPKDGSWDVKHEGLLKAL</sequence>
<keyword evidence="2" id="KW-0479">Metal-binding</keyword>
<gene>
    <name evidence="8" type="ORF">E8E12_009719</name>
</gene>
<dbReference type="InterPro" id="IPR012341">
    <property type="entry name" value="6hp_glycosidase-like_sf"/>
</dbReference>
<dbReference type="InterPro" id="IPR050815">
    <property type="entry name" value="TF_fung"/>
</dbReference>
<feature type="domain" description="Zn(2)-C6 fungal-type" evidence="7">
    <location>
        <begin position="31"/>
        <end position="61"/>
    </location>
</feature>
<dbReference type="Pfam" id="PF00172">
    <property type="entry name" value="Zn_clus"/>
    <property type="match status" value="1"/>
</dbReference>